<dbReference type="STRING" id="5888.A0CFH4"/>
<evidence type="ECO:0000256" key="1">
    <source>
        <dbReference type="SAM" id="Phobius"/>
    </source>
</evidence>
<dbReference type="eggNOG" id="ENOG502RABS">
    <property type="taxonomic scope" value="Eukaryota"/>
</dbReference>
<feature type="transmembrane region" description="Helical" evidence="1">
    <location>
        <begin position="146"/>
        <end position="169"/>
    </location>
</feature>
<dbReference type="AlphaFoldDB" id="A0CFH4"/>
<proteinExistence type="predicted"/>
<feature type="transmembrane region" description="Helical" evidence="1">
    <location>
        <begin position="447"/>
        <end position="466"/>
    </location>
</feature>
<keyword evidence="2" id="KW-0732">Signal</keyword>
<accession>A0CFH4</accession>
<keyword evidence="1" id="KW-1133">Transmembrane helix</keyword>
<dbReference type="Proteomes" id="UP000000600">
    <property type="component" value="Unassembled WGS sequence"/>
</dbReference>
<dbReference type="KEGG" id="ptm:GSPATT00037980001"/>
<reference evidence="3 4" key="1">
    <citation type="journal article" date="2006" name="Nature">
        <title>Global trends of whole-genome duplications revealed by the ciliate Paramecium tetraurelia.</title>
        <authorList>
            <consortium name="Genoscope"/>
            <person name="Aury J.-M."/>
            <person name="Jaillon O."/>
            <person name="Duret L."/>
            <person name="Noel B."/>
            <person name="Jubin C."/>
            <person name="Porcel B.M."/>
            <person name="Segurens B."/>
            <person name="Daubin V."/>
            <person name="Anthouard V."/>
            <person name="Aiach N."/>
            <person name="Arnaiz O."/>
            <person name="Billaut A."/>
            <person name="Beisson J."/>
            <person name="Blanc I."/>
            <person name="Bouhouche K."/>
            <person name="Camara F."/>
            <person name="Duharcourt S."/>
            <person name="Guigo R."/>
            <person name="Gogendeau D."/>
            <person name="Katinka M."/>
            <person name="Keller A.-M."/>
            <person name="Kissmehl R."/>
            <person name="Klotz C."/>
            <person name="Koll F."/>
            <person name="Le Moue A."/>
            <person name="Lepere C."/>
            <person name="Malinsky S."/>
            <person name="Nowacki M."/>
            <person name="Nowak J.K."/>
            <person name="Plattner H."/>
            <person name="Poulain J."/>
            <person name="Ruiz F."/>
            <person name="Serrano V."/>
            <person name="Zagulski M."/>
            <person name="Dessen P."/>
            <person name="Betermier M."/>
            <person name="Weissenbach J."/>
            <person name="Scarpelli C."/>
            <person name="Schachter V."/>
            <person name="Sperling L."/>
            <person name="Meyer E."/>
            <person name="Cohen J."/>
            <person name="Wincker P."/>
        </authorList>
    </citation>
    <scope>NUCLEOTIDE SEQUENCE [LARGE SCALE GENOMIC DNA]</scope>
    <source>
        <strain evidence="3 4">Stock d4-2</strain>
    </source>
</reference>
<sequence length="809" mass="94633">MTLQLHPFVFLLIVIILIQTSFTLNVNQSAYIDLTNTRTEECRDIEFFDISDLEREQVWSSIYSKQHLELQEDIELLVNNSYELSNDFYFSQLSSYTIPWLIIAIGTFFLSLMYILIVFKSNSVVIWIKNHTEEEFLENTKRYHKYGIISIVILNFTVIVCSIIAIVIYKIEIQIFINDITEGLSYSNCYLSQSFDDLLNKNDDNFVGYQHIQADLEILSKRVQEFQINLKALFSDRNSVKMTKKLSEMIEFNDQYFLIQFRLKRNLQKSPLPIMISSNGTNVIEETESYFSRSKLVNLKQLLQFDYILSNKQDEDYLTFQEYYQLIKQKQESIQLTDQVNQVNSFYDNIFLHFGSIENSSFALRDQRLTSTYMRAQQKLTLINDYLFEYSKQYLRFNQNLKDNMNKYTNSVKGIGITLIILCFIQILIWGGYWVNHQLKIKAIVDFLWFVCNLLLIALLIINIFLHSHSELSNDICIYFDGFVNKVEVYQTQDIINFDDTKQTLKSCLFEDGNIYEQLNFAQKLKDIRTYINSDKGVDEQILRINSNYEQFIENLSKNSQSLTSFLDGTIIDLDDQQQEEFKKIVKSFNDFKGINNCAELAFQTCSDGGSPKKQGSQNQSQLCWHPSYLITKYSPSCPDQYNEFQKLKQHFQSQAQAWIEAQQLESQFITLNQQLSADLNLYINQFKAFNEKEQMILASMNSMLKSTNCTFIKDHYNKMLDGMCIKYAQSIQKESIVVIIIICALFLSVLANCLTSIKVTHMESYEEYASTKVMNFGGSSRMRVSNDPYQMPHVYPLHVMSGVEQDLK</sequence>
<feature type="chain" id="PRO_5002623294" description="Transmembrane protein" evidence="2">
    <location>
        <begin position="24"/>
        <end position="809"/>
    </location>
</feature>
<feature type="transmembrane region" description="Helical" evidence="1">
    <location>
        <begin position="98"/>
        <end position="119"/>
    </location>
</feature>
<evidence type="ECO:0000256" key="2">
    <source>
        <dbReference type="SAM" id="SignalP"/>
    </source>
</evidence>
<dbReference type="GeneID" id="5022723"/>
<keyword evidence="1" id="KW-0812">Transmembrane</keyword>
<gene>
    <name evidence="3" type="ORF">GSPATT00037980001</name>
</gene>
<dbReference type="HOGENOM" id="CLU_364682_0_0_1"/>
<feature type="signal peptide" evidence="2">
    <location>
        <begin position="1"/>
        <end position="23"/>
    </location>
</feature>
<evidence type="ECO:0008006" key="5">
    <source>
        <dbReference type="Google" id="ProtNLM"/>
    </source>
</evidence>
<feature type="transmembrane region" description="Helical" evidence="1">
    <location>
        <begin position="414"/>
        <end position="435"/>
    </location>
</feature>
<evidence type="ECO:0000313" key="4">
    <source>
        <dbReference type="Proteomes" id="UP000000600"/>
    </source>
</evidence>
<dbReference type="OMA" id="THMESYE"/>
<keyword evidence="4" id="KW-1185">Reference proteome</keyword>
<evidence type="ECO:0000313" key="3">
    <source>
        <dbReference type="EMBL" id="CAK69541.1"/>
    </source>
</evidence>
<keyword evidence="1" id="KW-0472">Membrane</keyword>
<feature type="transmembrane region" description="Helical" evidence="1">
    <location>
        <begin position="737"/>
        <end position="755"/>
    </location>
</feature>
<dbReference type="InParanoid" id="A0CFH4"/>
<protein>
    <recommendedName>
        <fullName evidence="5">Transmembrane protein</fullName>
    </recommendedName>
</protein>
<dbReference type="EMBL" id="CT868069">
    <property type="protein sequence ID" value="CAK69541.1"/>
    <property type="molecule type" value="Genomic_DNA"/>
</dbReference>
<name>A0CFH4_PARTE</name>
<organism evidence="3 4">
    <name type="scientific">Paramecium tetraurelia</name>
    <dbReference type="NCBI Taxonomy" id="5888"/>
    <lineage>
        <taxon>Eukaryota</taxon>
        <taxon>Sar</taxon>
        <taxon>Alveolata</taxon>
        <taxon>Ciliophora</taxon>
        <taxon>Intramacronucleata</taxon>
        <taxon>Oligohymenophorea</taxon>
        <taxon>Peniculida</taxon>
        <taxon>Parameciidae</taxon>
        <taxon>Paramecium</taxon>
    </lineage>
</organism>
<dbReference type="OrthoDB" id="297529at2759"/>
<dbReference type="RefSeq" id="XP_001436938.1">
    <property type="nucleotide sequence ID" value="XM_001436901.1"/>
</dbReference>